<name>A0A067SNI6_GALM3</name>
<keyword evidence="3" id="KW-1185">Reference proteome</keyword>
<dbReference type="Proteomes" id="UP000027222">
    <property type="component" value="Unassembled WGS sequence"/>
</dbReference>
<keyword evidence="1" id="KW-0812">Transmembrane</keyword>
<keyword evidence="1" id="KW-1133">Transmembrane helix</keyword>
<keyword evidence="1" id="KW-0472">Membrane</keyword>
<gene>
    <name evidence="2" type="ORF">GALMADRAFT_926826</name>
</gene>
<protein>
    <submittedName>
        <fullName evidence="2">Uncharacterized protein</fullName>
    </submittedName>
</protein>
<sequence length="52" mass="5688">MVIMPPVPTQLTVPYLQIACTIIMPLPLNTKLSACLLVKSRFRPSAARAHQG</sequence>
<evidence type="ECO:0000313" key="3">
    <source>
        <dbReference type="Proteomes" id="UP000027222"/>
    </source>
</evidence>
<accession>A0A067SNI6</accession>
<proteinExistence type="predicted"/>
<dbReference type="EMBL" id="KL142403">
    <property type="protein sequence ID" value="KDR69279.1"/>
    <property type="molecule type" value="Genomic_DNA"/>
</dbReference>
<dbReference type="AlphaFoldDB" id="A0A067SNI6"/>
<reference evidence="3" key="1">
    <citation type="journal article" date="2014" name="Proc. Natl. Acad. Sci. U.S.A.">
        <title>Extensive sampling of basidiomycete genomes demonstrates inadequacy of the white-rot/brown-rot paradigm for wood decay fungi.</title>
        <authorList>
            <person name="Riley R."/>
            <person name="Salamov A.A."/>
            <person name="Brown D.W."/>
            <person name="Nagy L.G."/>
            <person name="Floudas D."/>
            <person name="Held B.W."/>
            <person name="Levasseur A."/>
            <person name="Lombard V."/>
            <person name="Morin E."/>
            <person name="Otillar R."/>
            <person name="Lindquist E.A."/>
            <person name="Sun H."/>
            <person name="LaButti K.M."/>
            <person name="Schmutz J."/>
            <person name="Jabbour D."/>
            <person name="Luo H."/>
            <person name="Baker S.E."/>
            <person name="Pisabarro A.G."/>
            <person name="Walton J.D."/>
            <person name="Blanchette R.A."/>
            <person name="Henrissat B."/>
            <person name="Martin F."/>
            <person name="Cullen D."/>
            <person name="Hibbett D.S."/>
            <person name="Grigoriev I.V."/>
        </authorList>
    </citation>
    <scope>NUCLEOTIDE SEQUENCE [LARGE SCALE GENOMIC DNA]</scope>
    <source>
        <strain evidence="3">CBS 339.88</strain>
    </source>
</reference>
<evidence type="ECO:0000313" key="2">
    <source>
        <dbReference type="EMBL" id="KDR69279.1"/>
    </source>
</evidence>
<feature type="transmembrane region" description="Helical" evidence="1">
    <location>
        <begin position="15"/>
        <end position="38"/>
    </location>
</feature>
<dbReference type="HOGENOM" id="CLU_3087381_0_0_1"/>
<evidence type="ECO:0000256" key="1">
    <source>
        <dbReference type="SAM" id="Phobius"/>
    </source>
</evidence>
<organism evidence="2 3">
    <name type="scientific">Galerina marginata (strain CBS 339.88)</name>
    <dbReference type="NCBI Taxonomy" id="685588"/>
    <lineage>
        <taxon>Eukaryota</taxon>
        <taxon>Fungi</taxon>
        <taxon>Dikarya</taxon>
        <taxon>Basidiomycota</taxon>
        <taxon>Agaricomycotina</taxon>
        <taxon>Agaricomycetes</taxon>
        <taxon>Agaricomycetidae</taxon>
        <taxon>Agaricales</taxon>
        <taxon>Agaricineae</taxon>
        <taxon>Strophariaceae</taxon>
        <taxon>Galerina</taxon>
    </lineage>
</organism>